<proteinExistence type="predicted"/>
<dbReference type="PATRIC" id="fig|1028567.7.peg.689"/>
<dbReference type="Proteomes" id="UP000011280">
    <property type="component" value="Chromosome"/>
</dbReference>
<reference evidence="1 2" key="1">
    <citation type="journal article" date="2012" name="ISME J.">
        <title>Genomic evidence of rapid, global-scale gene flow in a Sulfolobus species.</title>
        <authorList>
            <person name="Mao D."/>
            <person name="Grogan D."/>
        </authorList>
    </citation>
    <scope>NUCLEOTIDE SEQUENCE [LARGE SCALE GENOMIC DNA]</scope>
    <source>
        <strain evidence="1 2">Ron12/I</strain>
    </source>
</reference>
<gene>
    <name evidence="1" type="ORF">SacRon12I_03495</name>
</gene>
<sequence length="34" mass="4170">MAEYTKRSDERFLFEFVVTESIYNVKRLLQAKEK</sequence>
<dbReference type="AlphaFoldDB" id="M1IWS0"/>
<dbReference type="HOGENOM" id="CLU_3371410_0_0_2"/>
<evidence type="ECO:0000313" key="1">
    <source>
        <dbReference type="EMBL" id="AGE72947.1"/>
    </source>
</evidence>
<name>M1IWS0_9CREN</name>
<dbReference type="EMBL" id="CP002818">
    <property type="protein sequence ID" value="AGE72947.1"/>
    <property type="molecule type" value="Genomic_DNA"/>
</dbReference>
<dbReference type="KEGG" id="sacr:SacRon12I_03495"/>
<evidence type="ECO:0000313" key="2">
    <source>
        <dbReference type="Proteomes" id="UP000011280"/>
    </source>
</evidence>
<organism evidence="2">
    <name type="scientific">Sulfolobus acidocaldarius Ron12/I</name>
    <dbReference type="NCBI Taxonomy" id="1028567"/>
    <lineage>
        <taxon>Archaea</taxon>
        <taxon>Thermoproteota</taxon>
        <taxon>Thermoprotei</taxon>
        <taxon>Sulfolobales</taxon>
        <taxon>Sulfolobaceae</taxon>
        <taxon>Sulfolobus</taxon>
    </lineage>
</organism>
<protein>
    <submittedName>
        <fullName evidence="1">Uncharacterized protein</fullName>
    </submittedName>
</protein>
<accession>M1IWS0</accession>